<reference evidence="2 5" key="2">
    <citation type="submission" date="2020-04" db="EMBL/GenBank/DDBJ databases">
        <authorList>
            <person name="De Canck E."/>
        </authorList>
    </citation>
    <scope>NUCLEOTIDE SEQUENCE [LARGE SCALE GENOMIC DNA]</scope>
    <source>
        <strain evidence="2 5">LMG 29660</strain>
    </source>
</reference>
<dbReference type="EMBL" id="CADIKG010000017">
    <property type="protein sequence ID" value="CAB3765953.1"/>
    <property type="molecule type" value="Genomic_DNA"/>
</dbReference>
<dbReference type="Proteomes" id="UP000494135">
    <property type="component" value="Unassembled WGS sequence"/>
</dbReference>
<keyword evidence="1" id="KW-0732">Signal</keyword>
<dbReference type="PANTHER" id="PTHR39335">
    <property type="entry name" value="BLL4220 PROTEIN"/>
    <property type="match status" value="1"/>
</dbReference>
<name>A0A1X1PH79_9BURK</name>
<dbReference type="PANTHER" id="PTHR39335:SF1">
    <property type="entry name" value="BLL4220 PROTEIN"/>
    <property type="match status" value="1"/>
</dbReference>
<dbReference type="PIRSF" id="PIRSF029720">
    <property type="entry name" value="UCP029720"/>
    <property type="match status" value="1"/>
</dbReference>
<dbReference type="AlphaFoldDB" id="A0A1X1PH79"/>
<proteinExistence type="predicted"/>
<evidence type="ECO:0000313" key="4">
    <source>
        <dbReference type="Proteomes" id="UP000193146"/>
    </source>
</evidence>
<sequence length="119" mass="12860">MKRMLFTAALLAAIVRPAAAELPRVADGKLVDEDHMTLYVFDRDAPGKSACDSACAANWPPALADAYDKAAGALSLVARDDGKKQWAYRGRPLYRWKMDRKAGDAGGDGIGGMWHVARP</sequence>
<dbReference type="RefSeq" id="WP_085039598.1">
    <property type="nucleotide sequence ID" value="NZ_CADIKG010000017.1"/>
</dbReference>
<evidence type="ECO:0000313" key="2">
    <source>
        <dbReference type="EMBL" id="CAB3765953.1"/>
    </source>
</evidence>
<accession>A0A1X1PH79</accession>
<protein>
    <recommendedName>
        <fullName evidence="6">Lipoprotein</fullName>
    </recommendedName>
</protein>
<dbReference type="EMBL" id="NBYX01000006">
    <property type="protein sequence ID" value="ORT85661.1"/>
    <property type="molecule type" value="Genomic_DNA"/>
</dbReference>
<evidence type="ECO:0000313" key="3">
    <source>
        <dbReference type="EMBL" id="ORT85661.1"/>
    </source>
</evidence>
<organism evidence="3 4">
    <name type="scientific">Burkholderia puraquae</name>
    <dbReference type="NCBI Taxonomy" id="1904757"/>
    <lineage>
        <taxon>Bacteria</taxon>
        <taxon>Pseudomonadati</taxon>
        <taxon>Pseudomonadota</taxon>
        <taxon>Betaproteobacteria</taxon>
        <taxon>Burkholderiales</taxon>
        <taxon>Burkholderiaceae</taxon>
        <taxon>Burkholderia</taxon>
        <taxon>Burkholderia cepacia complex</taxon>
    </lineage>
</organism>
<gene>
    <name evidence="3" type="ORF">B7G54_13915</name>
    <name evidence="2" type="ORF">LMG29660_05413</name>
</gene>
<keyword evidence="4" id="KW-1185">Reference proteome</keyword>
<dbReference type="Proteomes" id="UP000193146">
    <property type="component" value="Unassembled WGS sequence"/>
</dbReference>
<feature type="signal peptide" evidence="1">
    <location>
        <begin position="1"/>
        <end position="20"/>
    </location>
</feature>
<dbReference type="OrthoDB" id="9800666at2"/>
<evidence type="ECO:0000256" key="1">
    <source>
        <dbReference type="SAM" id="SignalP"/>
    </source>
</evidence>
<dbReference type="GO" id="GO:0043448">
    <property type="term" value="P:alkane catabolic process"/>
    <property type="evidence" value="ECO:0007669"/>
    <property type="project" value="TreeGrafter"/>
</dbReference>
<reference evidence="3 4" key="1">
    <citation type="submission" date="2017-04" db="EMBL/GenBank/DDBJ databases">
        <title>Burkholderia puraquae sp. nov., a novel Burkholderia cepacia complex species from hospital setting samples.</title>
        <authorList>
            <person name="Martina P."/>
            <person name="Leguizamon M."/>
            <person name="Prieto C."/>
            <person name="Sousa S."/>
            <person name="Montanaro P."/>
            <person name="Draghi W."/>
            <person name="Staembler M."/>
            <person name="Bettiol M."/>
            <person name="Figoli C."/>
            <person name="Palau J."/>
            <person name="Alvarez F."/>
            <person name="Benetti S."/>
            <person name="Anchat E."/>
            <person name="Vescina C."/>
            <person name="Ferreras J."/>
            <person name="Lasch P."/>
            <person name="Lagares A."/>
            <person name="Zorreguieta A."/>
            <person name="Yantorno O."/>
            <person name="Bosch A."/>
        </authorList>
    </citation>
    <scope>NUCLEOTIDE SEQUENCE [LARGE SCALE GENOMIC DNA]</scope>
    <source>
        <strain evidence="3 4">CAMPA 1040</strain>
    </source>
</reference>
<evidence type="ECO:0008006" key="6">
    <source>
        <dbReference type="Google" id="ProtNLM"/>
    </source>
</evidence>
<feature type="chain" id="PRO_5044567637" description="Lipoprotein" evidence="1">
    <location>
        <begin position="21"/>
        <end position="119"/>
    </location>
</feature>
<dbReference type="Pfam" id="PF03640">
    <property type="entry name" value="Lipoprotein_15"/>
    <property type="match status" value="2"/>
</dbReference>
<dbReference type="InterPro" id="IPR005297">
    <property type="entry name" value="Lipoprotein_repeat"/>
</dbReference>
<dbReference type="InterPro" id="IPR014558">
    <property type="entry name" value="UCP029720"/>
</dbReference>
<evidence type="ECO:0000313" key="5">
    <source>
        <dbReference type="Proteomes" id="UP000494135"/>
    </source>
</evidence>